<dbReference type="Proteomes" id="UP000068167">
    <property type="component" value="Chromosome"/>
</dbReference>
<evidence type="ECO:0000259" key="2">
    <source>
        <dbReference type="Pfam" id="PF01557"/>
    </source>
</evidence>
<evidence type="ECO:0000313" key="4">
    <source>
        <dbReference type="EMBL" id="AKV67477.1"/>
    </source>
</evidence>
<dbReference type="EMBL" id="CP011339">
    <property type="protein sequence ID" value="AKV67477.1"/>
    <property type="molecule type" value="Genomic_DNA"/>
</dbReference>
<feature type="domain" description="Fumarylacetoacetase-like C-terminal" evidence="2">
    <location>
        <begin position="110"/>
        <end position="305"/>
    </location>
</feature>
<dbReference type="InterPro" id="IPR036663">
    <property type="entry name" value="Fumarylacetoacetase_C_sf"/>
</dbReference>
<dbReference type="SUPFAM" id="SSF56529">
    <property type="entry name" value="FAH"/>
    <property type="match status" value="1"/>
</dbReference>
<dbReference type="PATRIC" id="fig|1638788.3.peg.2394"/>
<organism evidence="4 5">
    <name type="scientific">Microcystis panniformis FACHB-1757</name>
    <dbReference type="NCBI Taxonomy" id="1638788"/>
    <lineage>
        <taxon>Bacteria</taxon>
        <taxon>Bacillati</taxon>
        <taxon>Cyanobacteriota</taxon>
        <taxon>Cyanophyceae</taxon>
        <taxon>Oscillatoriophycideae</taxon>
        <taxon>Chroococcales</taxon>
        <taxon>Microcystaceae</taxon>
        <taxon>Microcystis</taxon>
    </lineage>
</organism>
<keyword evidence="5" id="KW-1185">Reference proteome</keyword>
<evidence type="ECO:0000256" key="1">
    <source>
        <dbReference type="ARBA" id="ARBA00022723"/>
    </source>
</evidence>
<accession>A0A0K1S001</accession>
<keyword evidence="1" id="KW-0479">Metal-binding</keyword>
<dbReference type="GO" id="GO:0019752">
    <property type="term" value="P:carboxylic acid metabolic process"/>
    <property type="evidence" value="ECO:0007669"/>
    <property type="project" value="UniProtKB-ARBA"/>
</dbReference>
<feature type="domain" description="Rv2993c-like N-terminal" evidence="3">
    <location>
        <begin position="55"/>
        <end position="105"/>
    </location>
</feature>
<gene>
    <name evidence="4" type="ORF">VL20_2382</name>
</gene>
<reference evidence="4 5" key="1">
    <citation type="journal article" date="2016" name="Stand. Genomic Sci.">
        <title>Complete genome sequence and genomic characterization of Microcystis panniformis FACHB 1757 by third-generation sequencing.</title>
        <authorList>
            <person name="Zhang J.Y."/>
            <person name="Guan R."/>
            <person name="Zhang H.J."/>
            <person name="Li H."/>
            <person name="Xiao P."/>
            <person name="Yu G.L."/>
            <person name="Du L."/>
            <person name="Cao D.M."/>
            <person name="Zhu B.C."/>
            <person name="Li R.H."/>
            <person name="Lu Z.H."/>
        </authorList>
    </citation>
    <scope>NUCLEOTIDE SEQUENCE [LARGE SCALE GENOMIC DNA]</scope>
    <source>
        <strain evidence="4 5">FACHB-1757</strain>
    </source>
</reference>
<dbReference type="InterPro" id="IPR011234">
    <property type="entry name" value="Fumarylacetoacetase-like_C"/>
</dbReference>
<proteinExistence type="predicted"/>
<dbReference type="FunFam" id="3.90.850.10:FF:000002">
    <property type="entry name" value="2-hydroxyhepta-2,4-diene-1,7-dioate isomerase"/>
    <property type="match status" value="1"/>
</dbReference>
<sequence>MLISESLWTRRLLCQDRRLIDFNNSLAFNKEARIYDHTTIRESIASHSQKNMAQRYVRVKHRQGQIFYGLLQLNRSVAVFDAPPWQGGQLTKLELEPDSYQLLAPCFPSKIIAVGKNYRAHAAEMGTPVPEEPLLFLKPPTTIIGDGETIFYPPQSERVDYEGELALIIGETAKNCTTAQARSKIWGYTIANDVTARDLQKKDSQWTRAKGFDSFCPLGPWIVRELSIGAQLTTFLNDGSDPKQSSYLSDMVFPPDVLVAYISQVMTLLPGDVILTGTPEGIGPLQVGDQVRVEIEGIGVLENRVMAAASINDN</sequence>
<protein>
    <submittedName>
        <fullName evidence="4">2-hydroxyhepta-24-diene-17-dioate isomerase</fullName>
    </submittedName>
</protein>
<dbReference type="Pfam" id="PF01557">
    <property type="entry name" value="FAA_hydrolase"/>
    <property type="match status" value="1"/>
</dbReference>
<dbReference type="PANTHER" id="PTHR11820">
    <property type="entry name" value="ACYLPYRUVASE"/>
    <property type="match status" value="1"/>
</dbReference>
<dbReference type="InterPro" id="IPR018833">
    <property type="entry name" value="Rv2993c-like_N"/>
</dbReference>
<dbReference type="GO" id="GO:0046872">
    <property type="term" value="F:metal ion binding"/>
    <property type="evidence" value="ECO:0007669"/>
    <property type="project" value="UniProtKB-KW"/>
</dbReference>
<dbReference type="GO" id="GO:0018773">
    <property type="term" value="F:acetylpyruvate hydrolase activity"/>
    <property type="evidence" value="ECO:0007669"/>
    <property type="project" value="TreeGrafter"/>
</dbReference>
<dbReference type="KEGG" id="mpk:VL20_2382"/>
<dbReference type="Pfam" id="PF10370">
    <property type="entry name" value="Rv2993c-like_N"/>
    <property type="match status" value="1"/>
</dbReference>
<name>A0A0K1S001_9CHRO</name>
<dbReference type="GO" id="GO:0016853">
    <property type="term" value="F:isomerase activity"/>
    <property type="evidence" value="ECO:0007669"/>
    <property type="project" value="UniProtKB-KW"/>
</dbReference>
<evidence type="ECO:0000313" key="5">
    <source>
        <dbReference type="Proteomes" id="UP000068167"/>
    </source>
</evidence>
<dbReference type="AlphaFoldDB" id="A0A0K1S001"/>
<evidence type="ECO:0000259" key="3">
    <source>
        <dbReference type="Pfam" id="PF10370"/>
    </source>
</evidence>
<dbReference type="Gene3D" id="3.90.850.10">
    <property type="entry name" value="Fumarylacetoacetase-like, C-terminal domain"/>
    <property type="match status" value="1"/>
</dbReference>
<keyword evidence="4" id="KW-0413">Isomerase</keyword>
<dbReference type="PANTHER" id="PTHR11820:SF7">
    <property type="entry name" value="ACYLPYRUVASE FAHD1, MITOCHONDRIAL"/>
    <property type="match status" value="1"/>
</dbReference>